<organism evidence="1">
    <name type="scientific">Arundo donax</name>
    <name type="common">Giant reed</name>
    <name type="synonym">Donax arundinaceus</name>
    <dbReference type="NCBI Taxonomy" id="35708"/>
    <lineage>
        <taxon>Eukaryota</taxon>
        <taxon>Viridiplantae</taxon>
        <taxon>Streptophyta</taxon>
        <taxon>Embryophyta</taxon>
        <taxon>Tracheophyta</taxon>
        <taxon>Spermatophyta</taxon>
        <taxon>Magnoliopsida</taxon>
        <taxon>Liliopsida</taxon>
        <taxon>Poales</taxon>
        <taxon>Poaceae</taxon>
        <taxon>PACMAD clade</taxon>
        <taxon>Arundinoideae</taxon>
        <taxon>Arundineae</taxon>
        <taxon>Arundo</taxon>
    </lineage>
</organism>
<evidence type="ECO:0000313" key="1">
    <source>
        <dbReference type="EMBL" id="JAD60031.1"/>
    </source>
</evidence>
<dbReference type="EMBL" id="GBRH01237864">
    <property type="protein sequence ID" value="JAD60031.1"/>
    <property type="molecule type" value="Transcribed_RNA"/>
</dbReference>
<accession>A0A0A9B9N5</accession>
<name>A0A0A9B9N5_ARUDO</name>
<protein>
    <submittedName>
        <fullName evidence="1">Uncharacterized protein</fullName>
    </submittedName>
</protein>
<reference evidence="1" key="1">
    <citation type="submission" date="2014-09" db="EMBL/GenBank/DDBJ databases">
        <authorList>
            <person name="Magalhaes I.L.F."/>
            <person name="Oliveira U."/>
            <person name="Santos F.R."/>
            <person name="Vidigal T.H.D.A."/>
            <person name="Brescovit A.D."/>
            <person name="Santos A.J."/>
        </authorList>
    </citation>
    <scope>NUCLEOTIDE SEQUENCE</scope>
    <source>
        <tissue evidence="1">Shoot tissue taken approximately 20 cm above the soil surface</tissue>
    </source>
</reference>
<sequence length="36" mass="4054">MKQLIPQGSCLSHSSNDFKHRCCFSICKICSPGFLH</sequence>
<dbReference type="AlphaFoldDB" id="A0A0A9B9N5"/>
<proteinExistence type="predicted"/>
<reference evidence="1" key="2">
    <citation type="journal article" date="2015" name="Data Brief">
        <title>Shoot transcriptome of the giant reed, Arundo donax.</title>
        <authorList>
            <person name="Barrero R.A."/>
            <person name="Guerrero F.D."/>
            <person name="Moolhuijzen P."/>
            <person name="Goolsby J.A."/>
            <person name="Tidwell J."/>
            <person name="Bellgard S.E."/>
            <person name="Bellgard M.I."/>
        </authorList>
    </citation>
    <scope>NUCLEOTIDE SEQUENCE</scope>
    <source>
        <tissue evidence="1">Shoot tissue taken approximately 20 cm above the soil surface</tissue>
    </source>
</reference>